<dbReference type="Gene3D" id="3.40.50.410">
    <property type="entry name" value="von Willebrand factor, type A domain"/>
    <property type="match status" value="1"/>
</dbReference>
<dbReference type="InterPro" id="IPR036465">
    <property type="entry name" value="vWFA_dom_sf"/>
</dbReference>
<dbReference type="InterPro" id="IPR002035">
    <property type="entry name" value="VWF_A"/>
</dbReference>
<evidence type="ECO:0000259" key="2">
    <source>
        <dbReference type="PROSITE" id="PS50234"/>
    </source>
</evidence>
<name>A0A1F8ED76_9BACT</name>
<protein>
    <recommendedName>
        <fullName evidence="2">VWFA domain-containing protein</fullName>
    </recommendedName>
</protein>
<dbReference type="Proteomes" id="UP000177594">
    <property type="component" value="Unassembled WGS sequence"/>
</dbReference>
<keyword evidence="1" id="KW-1133">Transmembrane helix</keyword>
<feature type="transmembrane region" description="Helical" evidence="1">
    <location>
        <begin position="60"/>
        <end position="81"/>
    </location>
</feature>
<feature type="domain" description="VWFA" evidence="2">
    <location>
        <begin position="95"/>
        <end position="343"/>
    </location>
</feature>
<evidence type="ECO:0000313" key="3">
    <source>
        <dbReference type="EMBL" id="OGM98782.1"/>
    </source>
</evidence>
<dbReference type="AlphaFoldDB" id="A0A1F8ED76"/>
<dbReference type="SMART" id="SM00327">
    <property type="entry name" value="VWA"/>
    <property type="match status" value="1"/>
</dbReference>
<dbReference type="EMBL" id="MGIZ01000032">
    <property type="protein sequence ID" value="OGM98782.1"/>
    <property type="molecule type" value="Genomic_DNA"/>
</dbReference>
<accession>A0A1F8ED76</accession>
<feature type="transmembrane region" description="Helical" evidence="1">
    <location>
        <begin position="363"/>
        <end position="381"/>
    </location>
</feature>
<dbReference type="SUPFAM" id="SSF53300">
    <property type="entry name" value="vWA-like"/>
    <property type="match status" value="1"/>
</dbReference>
<gene>
    <name evidence="3" type="ORF">A2817_00215</name>
</gene>
<evidence type="ECO:0000313" key="4">
    <source>
        <dbReference type="Proteomes" id="UP000177594"/>
    </source>
</evidence>
<evidence type="ECO:0000256" key="1">
    <source>
        <dbReference type="SAM" id="Phobius"/>
    </source>
</evidence>
<keyword evidence="1" id="KW-0812">Transmembrane</keyword>
<dbReference type="CDD" id="cd00198">
    <property type="entry name" value="vWFA"/>
    <property type="match status" value="1"/>
</dbReference>
<keyword evidence="1" id="KW-0472">Membrane</keyword>
<feature type="transmembrane region" description="Helical" evidence="1">
    <location>
        <begin position="20"/>
        <end position="39"/>
    </location>
</feature>
<proteinExistence type="predicted"/>
<comment type="caution">
    <text evidence="3">The sequence shown here is derived from an EMBL/GenBank/DDBJ whole genome shotgun (WGS) entry which is preliminary data.</text>
</comment>
<sequence length="382" mass="43247">MLKEILKIKNSVLFASPEYLYWGLAFFLISVSVIIFILGKLNSPELSYGSKRPLVGEIKFFGFFAVLVFIFSMIALARPYVEHVAPPLIKRGDVEIIFVVDNSGSMLVKDLGVFGGQRLARIDAAAREIFKLYSGGVIKEGDKIGVFVFGLTTRLKVYPTRDMQRFMNEISKLGSPEYLSGDASFWGSNLALVLESVYQGLDRYDRGENENKNWTPKPKANRLVIFFSDGDFDFLNPASNLQEIEERKAYQGRLVSALLEFRKRKLKIYSIGIGSRKETDLDTILRDYKKGDYGEKLEEEIKDLKTRLRLDGLEMIAGQTGGKTPIPTIQNAASGVTDILAKIIDSYRSMSIETPKEKERQELWQYALYIACLIIMIGILMY</sequence>
<organism evidence="3 4">
    <name type="scientific">Candidatus Yanofskybacteria bacterium RIFCSPHIGHO2_01_FULL_39_8b</name>
    <dbReference type="NCBI Taxonomy" id="1802659"/>
    <lineage>
        <taxon>Bacteria</taxon>
        <taxon>Candidatus Yanofskyibacteriota</taxon>
    </lineage>
</organism>
<reference evidence="3 4" key="1">
    <citation type="journal article" date="2016" name="Nat. Commun.">
        <title>Thousands of microbial genomes shed light on interconnected biogeochemical processes in an aquifer system.</title>
        <authorList>
            <person name="Anantharaman K."/>
            <person name="Brown C.T."/>
            <person name="Hug L.A."/>
            <person name="Sharon I."/>
            <person name="Castelle C.J."/>
            <person name="Probst A.J."/>
            <person name="Thomas B.C."/>
            <person name="Singh A."/>
            <person name="Wilkins M.J."/>
            <person name="Karaoz U."/>
            <person name="Brodie E.L."/>
            <person name="Williams K.H."/>
            <person name="Hubbard S.S."/>
            <person name="Banfield J.F."/>
        </authorList>
    </citation>
    <scope>NUCLEOTIDE SEQUENCE [LARGE SCALE GENOMIC DNA]</scope>
</reference>
<dbReference type="Pfam" id="PF13519">
    <property type="entry name" value="VWA_2"/>
    <property type="match status" value="1"/>
</dbReference>
<dbReference type="PROSITE" id="PS50234">
    <property type="entry name" value="VWFA"/>
    <property type="match status" value="1"/>
</dbReference>